<dbReference type="PANTHER" id="PTHR22642">
    <property type="entry name" value="IMIDAZOLONEPROPIONASE"/>
    <property type="match status" value="1"/>
</dbReference>
<dbReference type="InterPro" id="IPR033932">
    <property type="entry name" value="YtcJ-like"/>
</dbReference>
<evidence type="ECO:0000313" key="3">
    <source>
        <dbReference type="Proteomes" id="UP000295163"/>
    </source>
</evidence>
<dbReference type="SUPFAM" id="SSF51338">
    <property type="entry name" value="Composite domain of metallo-dependent hydrolases"/>
    <property type="match status" value="1"/>
</dbReference>
<dbReference type="GeneID" id="64349118"/>
<dbReference type="GO" id="GO:0016810">
    <property type="term" value="F:hydrolase activity, acting on carbon-nitrogen (but not peptide) bonds"/>
    <property type="evidence" value="ECO:0007669"/>
    <property type="project" value="InterPro"/>
</dbReference>
<comment type="caution">
    <text evidence="2">The sequence shown here is derived from an EMBL/GenBank/DDBJ whole genome shotgun (WGS) entry which is preliminary data.</text>
</comment>
<name>A0A4R5Y1B9_KOCRO</name>
<protein>
    <submittedName>
        <fullName evidence="2">Amidohydrolase</fullName>
    </submittedName>
</protein>
<dbReference type="Proteomes" id="UP000295163">
    <property type="component" value="Unassembled WGS sequence"/>
</dbReference>
<evidence type="ECO:0000313" key="2">
    <source>
        <dbReference type="EMBL" id="TDL38133.1"/>
    </source>
</evidence>
<dbReference type="EMBL" id="SMZT01000011">
    <property type="protein sequence ID" value="TDL38133.1"/>
    <property type="molecule type" value="Genomic_DNA"/>
</dbReference>
<dbReference type="RefSeq" id="WP_133411564.1">
    <property type="nucleotide sequence ID" value="NZ_SMZT01000011.1"/>
</dbReference>
<gene>
    <name evidence="2" type="ORF">E2R59_16995</name>
</gene>
<sequence length="563" mass="60379">MSSFSSPPDLVVLGARVFTADPHHAWAEGFAVVDGRISAVGTTTQIQALAGPNTTVESLDGQLVLPGLSDGHAHLGLGGAMLAWELPIQPTDSKEAIFEKVRTWAQKLGPDEWIVGGIVGSTVMDAVGTVEVLGALDEAAGGRPVLLRDDSMHNRWVNSTTLGLMGVSADSPDPEGGHYVRDDAAGGALTGVLHESASAEAETVLLASLTDAEARHRVSIATALSTLNSFGITSVQDAATMEYIWKALGDLESAGEISAWVVGSMPVRPFLESGTTGEELFGIGAAHRSEHVRPDFVKVVLDGVPMTRTTAMLHPYVCHGRHEDPEFRGEPYWNHDDLVETLRLCYDRGLNAKLHATGDASARLVLDAVEQVRKEKGPGPIFQIAHVEFLEDVDVPRFAELGVVPDASPYIWYPGVIQESIAQQIPAETVDTSWKTKDLLEAGALLAAGSDWPCALPSPDPWIGLETLVTRQNPDPEVTTVLNPSQRLELEQALLAFTRNPAEAMGLGDVTGSLRAGLSADFIVVDRDIFEIPVHEIHRTRVRRTFFAGTEVYNAELAEAGAR</sequence>
<proteinExistence type="predicted"/>
<feature type="domain" description="Amidohydrolase 3" evidence="1">
    <location>
        <begin position="57"/>
        <end position="553"/>
    </location>
</feature>
<organism evidence="2 3">
    <name type="scientific">Kocuria rosea</name>
    <name type="common">Deinococcus erythromyxa</name>
    <name type="synonym">Micrococcus rubens</name>
    <dbReference type="NCBI Taxonomy" id="1275"/>
    <lineage>
        <taxon>Bacteria</taxon>
        <taxon>Bacillati</taxon>
        <taxon>Actinomycetota</taxon>
        <taxon>Actinomycetes</taxon>
        <taxon>Micrococcales</taxon>
        <taxon>Micrococcaceae</taxon>
        <taxon>Kocuria</taxon>
    </lineage>
</organism>
<dbReference type="InterPro" id="IPR011059">
    <property type="entry name" value="Metal-dep_hydrolase_composite"/>
</dbReference>
<dbReference type="SUPFAM" id="SSF51556">
    <property type="entry name" value="Metallo-dependent hydrolases"/>
    <property type="match status" value="1"/>
</dbReference>
<keyword evidence="2" id="KW-0378">Hydrolase</keyword>
<dbReference type="PANTHER" id="PTHR22642:SF2">
    <property type="entry name" value="PROTEIN LONG AFTER FAR-RED 3"/>
    <property type="match status" value="1"/>
</dbReference>
<evidence type="ECO:0000259" key="1">
    <source>
        <dbReference type="Pfam" id="PF07969"/>
    </source>
</evidence>
<dbReference type="Pfam" id="PF07969">
    <property type="entry name" value="Amidohydro_3"/>
    <property type="match status" value="1"/>
</dbReference>
<reference evidence="2 3" key="1">
    <citation type="submission" date="2019-03" db="EMBL/GenBank/DDBJ databases">
        <title>Genome Sequencing and Assembly of Various Microbes Isolated from Partially Reclaimed Soil and Acid Mine Drainage (AMD) Site.</title>
        <authorList>
            <person name="Steinbock B."/>
            <person name="Bechtold R."/>
            <person name="Sevigny J.L."/>
            <person name="Thomas D."/>
            <person name="Cuthill L.R."/>
            <person name="Aveiro Johannsen E.J."/>
            <person name="Thomas K."/>
            <person name="Ghosh A."/>
        </authorList>
    </citation>
    <scope>NUCLEOTIDE SEQUENCE [LARGE SCALE GENOMIC DNA]</scope>
    <source>
        <strain evidence="2 3">S-A3</strain>
    </source>
</reference>
<dbReference type="Gene3D" id="2.30.40.10">
    <property type="entry name" value="Urease, subunit C, domain 1"/>
    <property type="match status" value="1"/>
</dbReference>
<dbReference type="CDD" id="cd01300">
    <property type="entry name" value="YtcJ_like"/>
    <property type="match status" value="1"/>
</dbReference>
<dbReference type="InterPro" id="IPR032466">
    <property type="entry name" value="Metal_Hydrolase"/>
</dbReference>
<dbReference type="AlphaFoldDB" id="A0A4R5Y1B9"/>
<dbReference type="InterPro" id="IPR013108">
    <property type="entry name" value="Amidohydro_3"/>
</dbReference>
<accession>A0A4R5Y1B9</accession>
<dbReference type="Gene3D" id="3.10.310.70">
    <property type="match status" value="1"/>
</dbReference>
<dbReference type="Gene3D" id="3.20.20.140">
    <property type="entry name" value="Metal-dependent hydrolases"/>
    <property type="match status" value="1"/>
</dbReference>